<gene>
    <name evidence="1" type="ORF">MEJ65_00085</name>
</gene>
<dbReference type="AlphaFoldDB" id="A0AAJ6JYE8"/>
<dbReference type="EMBL" id="CP092148">
    <property type="protein sequence ID" value="WGS67265.1"/>
    <property type="molecule type" value="Genomic_DNA"/>
</dbReference>
<accession>A0AAJ6JYE8</accession>
<protein>
    <submittedName>
        <fullName evidence="1">Uncharacterized protein</fullName>
    </submittedName>
</protein>
<proteinExistence type="predicted"/>
<organism evidence="1 2">
    <name type="scientific">Carsonella ruddii</name>
    <dbReference type="NCBI Taxonomy" id="114186"/>
    <lineage>
        <taxon>Bacteria</taxon>
        <taxon>Pseudomonadati</taxon>
        <taxon>Pseudomonadota</taxon>
        <taxon>Gammaproteobacteria</taxon>
        <taxon>Oceanospirillales</taxon>
        <taxon>Halomonadaceae</taxon>
        <taxon>Zymobacter group</taxon>
        <taxon>Candidatus Carsonella</taxon>
    </lineage>
</organism>
<evidence type="ECO:0000313" key="2">
    <source>
        <dbReference type="Proteomes" id="UP001237869"/>
    </source>
</evidence>
<dbReference type="Proteomes" id="UP001237869">
    <property type="component" value="Chromosome"/>
</dbReference>
<reference evidence="1" key="1">
    <citation type="submission" date="2022-02" db="EMBL/GenBank/DDBJ databases">
        <title>Long-read sequencing of the primary endosymbionts of Cacopsylla melanoneura.</title>
        <authorList>
            <person name="Dittmer J."/>
            <person name="Corretto E."/>
            <person name="Stauffer C."/>
            <person name="Schuler H."/>
        </authorList>
    </citation>
    <scope>NUCLEOTIDE SEQUENCE</scope>
    <source>
        <strain evidence="1">Cmel4</strain>
    </source>
</reference>
<sequence>MKKKNYIFIIQKFLFVNNIFFKKKNFISKNYKFIINKFIFVKYNQKIYFK</sequence>
<name>A0AAJ6JYE8_CARRU</name>
<dbReference type="RefSeq" id="WP_280956180.1">
    <property type="nucleotide sequence ID" value="NZ_CP092146.1"/>
</dbReference>
<evidence type="ECO:0000313" key="1">
    <source>
        <dbReference type="EMBL" id="WGS67265.1"/>
    </source>
</evidence>